<reference evidence="2 3" key="1">
    <citation type="submission" date="2023-12" db="EMBL/GenBank/DDBJ databases">
        <title>Sinomonas terricola sp. nov, isolated from litchi orchard soil in Guangdong, PR China.</title>
        <authorList>
            <person name="Jiaxin W."/>
            <person name="Yang Z."/>
            <person name="Honghui Z."/>
        </authorList>
    </citation>
    <scope>NUCLEOTIDE SEQUENCE [LARGE SCALE GENOMIC DNA]</scope>
    <source>
        <strain evidence="2 3">JGH33</strain>
    </source>
</reference>
<dbReference type="InterPro" id="IPR029052">
    <property type="entry name" value="Metallo-depent_PP-like"/>
</dbReference>
<dbReference type="Gene3D" id="3.60.21.10">
    <property type="match status" value="1"/>
</dbReference>
<accession>A0ABU5T405</accession>
<protein>
    <submittedName>
        <fullName evidence="2">Metallophosphoesterase</fullName>
    </submittedName>
</protein>
<evidence type="ECO:0000313" key="2">
    <source>
        <dbReference type="EMBL" id="MEA5453876.1"/>
    </source>
</evidence>
<organism evidence="2 3">
    <name type="scientific">Sinomonas terricola</name>
    <dbReference type="NCBI Taxonomy" id="3110330"/>
    <lineage>
        <taxon>Bacteria</taxon>
        <taxon>Bacillati</taxon>
        <taxon>Actinomycetota</taxon>
        <taxon>Actinomycetes</taxon>
        <taxon>Micrococcales</taxon>
        <taxon>Micrococcaceae</taxon>
        <taxon>Sinomonas</taxon>
    </lineage>
</organism>
<dbReference type="SUPFAM" id="SSF56300">
    <property type="entry name" value="Metallo-dependent phosphatases"/>
    <property type="match status" value="1"/>
</dbReference>
<evidence type="ECO:0000259" key="1">
    <source>
        <dbReference type="Pfam" id="PF00149"/>
    </source>
</evidence>
<evidence type="ECO:0000313" key="3">
    <source>
        <dbReference type="Proteomes" id="UP001304769"/>
    </source>
</evidence>
<dbReference type="RefSeq" id="WP_323277621.1">
    <property type="nucleotide sequence ID" value="NZ_JAYGGQ010000001.1"/>
</dbReference>
<gene>
    <name evidence="2" type="ORF">SPF06_03995</name>
</gene>
<dbReference type="Proteomes" id="UP001304769">
    <property type="component" value="Unassembled WGS sequence"/>
</dbReference>
<dbReference type="Pfam" id="PF00149">
    <property type="entry name" value="Metallophos"/>
    <property type="match status" value="1"/>
</dbReference>
<sequence length="265" mass="29372">MRILIAGDWHRDAHWAVETINAAHQQGIQHLIHLGDLGAFWPTDFPELPGRDHPLGRAYGFTRSLADAVRAAKMRFMFIDGNNDPHEFLARVPRSRSGTAELMGLTYLPRGTRFRLGGLRFGALGGASSIDRAQRRSGVDWWPEEDVTANDVRRLGGRPLDVLLAHEAPSGVSLPFPYRLTPDDAAVAQRSRDFVQQALDATQPRLVFSAHWHQRLTVDVPGTTTVLHILDRQRRAGNSVVFDTRTLTVEPFIQAPAPAGLTTGI</sequence>
<feature type="domain" description="Calcineurin-like phosphoesterase" evidence="1">
    <location>
        <begin position="1"/>
        <end position="214"/>
    </location>
</feature>
<dbReference type="InterPro" id="IPR004843">
    <property type="entry name" value="Calcineurin-like_PHP"/>
</dbReference>
<keyword evidence="3" id="KW-1185">Reference proteome</keyword>
<comment type="caution">
    <text evidence="2">The sequence shown here is derived from an EMBL/GenBank/DDBJ whole genome shotgun (WGS) entry which is preliminary data.</text>
</comment>
<dbReference type="EMBL" id="JAYGGQ010000001">
    <property type="protein sequence ID" value="MEA5453876.1"/>
    <property type="molecule type" value="Genomic_DNA"/>
</dbReference>
<proteinExistence type="predicted"/>
<name>A0ABU5T405_9MICC</name>